<evidence type="ECO:0000256" key="7">
    <source>
        <dbReference type="RuleBase" id="RU000599"/>
    </source>
</evidence>
<dbReference type="GO" id="GO:0005737">
    <property type="term" value="C:cytoplasm"/>
    <property type="evidence" value="ECO:0007669"/>
    <property type="project" value="UniProtKB-SubCell"/>
</dbReference>
<protein>
    <recommendedName>
        <fullName evidence="2 6">Imidazoleglycerol-phosphate dehydratase</fullName>
        <shortName evidence="6">IGPD</shortName>
        <ecNumber evidence="6 7">4.2.1.19</ecNumber>
    </recommendedName>
</protein>
<proteinExistence type="inferred from homology"/>
<gene>
    <name evidence="6" type="primary">hisB</name>
    <name evidence="8" type="ORF">HMPREF3213_03685</name>
</gene>
<dbReference type="InterPro" id="IPR000807">
    <property type="entry name" value="ImidazoleglycerolP_deHydtase"/>
</dbReference>
<dbReference type="PANTHER" id="PTHR23133:SF2">
    <property type="entry name" value="IMIDAZOLEGLYCEROL-PHOSPHATE DEHYDRATASE"/>
    <property type="match status" value="1"/>
</dbReference>
<evidence type="ECO:0000313" key="8">
    <source>
        <dbReference type="EMBL" id="KWZ76851.1"/>
    </source>
</evidence>
<keyword evidence="6" id="KW-0963">Cytoplasm</keyword>
<dbReference type="CDD" id="cd07914">
    <property type="entry name" value="IGPD"/>
    <property type="match status" value="1"/>
</dbReference>
<dbReference type="GO" id="GO:0000105">
    <property type="term" value="P:L-histidine biosynthetic process"/>
    <property type="evidence" value="ECO:0007669"/>
    <property type="project" value="UniProtKB-UniRule"/>
</dbReference>
<dbReference type="EC" id="4.2.1.19" evidence="6 7"/>
<dbReference type="Gene3D" id="3.30.230.40">
    <property type="entry name" value="Imidazole glycerol phosphate dehydratase, domain 1"/>
    <property type="match status" value="2"/>
</dbReference>
<dbReference type="HAMAP" id="MF_00076">
    <property type="entry name" value="HisB"/>
    <property type="match status" value="1"/>
</dbReference>
<evidence type="ECO:0000256" key="1">
    <source>
        <dbReference type="ARBA" id="ARBA00005047"/>
    </source>
</evidence>
<name>A0A133KBA2_HEYCO</name>
<dbReference type="NCBIfam" id="NF002114">
    <property type="entry name" value="PRK00951.2-4"/>
    <property type="match status" value="1"/>
</dbReference>
<dbReference type="PROSITE" id="PS00955">
    <property type="entry name" value="IGP_DEHYDRATASE_2"/>
    <property type="match status" value="1"/>
</dbReference>
<reference evidence="9" key="1">
    <citation type="submission" date="2016-01" db="EMBL/GenBank/DDBJ databases">
        <authorList>
            <person name="Mitreva M."/>
            <person name="Pepin K.H."/>
            <person name="Mihindukulasuriya K.A."/>
            <person name="Fulton R."/>
            <person name="Fronick C."/>
            <person name="O'Laughlin M."/>
            <person name="Miner T."/>
            <person name="Herter B."/>
            <person name="Rosa B.A."/>
            <person name="Cordes M."/>
            <person name="Tomlinson C."/>
            <person name="Wollam A."/>
            <person name="Palsikar V.B."/>
            <person name="Mardis E.R."/>
            <person name="Wilson R.K."/>
        </authorList>
    </citation>
    <scope>NUCLEOTIDE SEQUENCE [LARGE SCALE GENOMIC DNA]</scope>
    <source>
        <strain evidence="9">GED7749B</strain>
    </source>
</reference>
<comment type="pathway">
    <text evidence="1 6 7">Amino-acid biosynthesis; L-histidine biosynthesis; L-histidine from 5-phospho-alpha-D-ribose 1-diphosphate: step 6/9.</text>
</comment>
<dbReference type="SUPFAM" id="SSF54211">
    <property type="entry name" value="Ribosomal protein S5 domain 2-like"/>
    <property type="match status" value="2"/>
</dbReference>
<dbReference type="FunFam" id="3.30.230.40:FF:000003">
    <property type="entry name" value="Imidazoleglycerol-phosphate dehydratase HisB"/>
    <property type="match status" value="1"/>
</dbReference>
<keyword evidence="5 6" id="KW-0456">Lyase</keyword>
<evidence type="ECO:0000256" key="2">
    <source>
        <dbReference type="ARBA" id="ARBA00016664"/>
    </source>
</evidence>
<dbReference type="PROSITE" id="PS00954">
    <property type="entry name" value="IGP_DEHYDRATASE_1"/>
    <property type="match status" value="1"/>
</dbReference>
<dbReference type="InterPro" id="IPR020568">
    <property type="entry name" value="Ribosomal_Su5_D2-typ_SF"/>
</dbReference>
<dbReference type="InterPro" id="IPR020565">
    <property type="entry name" value="ImidazoleglycerP_deHydtase_CS"/>
</dbReference>
<dbReference type="FunFam" id="3.30.230.40:FF:000001">
    <property type="entry name" value="Imidazoleglycerol-phosphate dehydratase HisB"/>
    <property type="match status" value="1"/>
</dbReference>
<dbReference type="PANTHER" id="PTHR23133">
    <property type="entry name" value="IMIDAZOLEGLYCEROL-PHOSPHATE DEHYDRATASE HIS7"/>
    <property type="match status" value="1"/>
</dbReference>
<evidence type="ECO:0000256" key="3">
    <source>
        <dbReference type="ARBA" id="ARBA00022605"/>
    </source>
</evidence>
<dbReference type="NCBIfam" id="NF002111">
    <property type="entry name" value="PRK00951.2-1"/>
    <property type="match status" value="1"/>
</dbReference>
<evidence type="ECO:0000256" key="5">
    <source>
        <dbReference type="ARBA" id="ARBA00023239"/>
    </source>
</evidence>
<accession>A0A133KBA2</accession>
<comment type="caution">
    <text evidence="8">The sequence shown here is derived from an EMBL/GenBank/DDBJ whole genome shotgun (WGS) entry which is preliminary data.</text>
</comment>
<evidence type="ECO:0000256" key="6">
    <source>
        <dbReference type="HAMAP-Rule" id="MF_00076"/>
    </source>
</evidence>
<dbReference type="EMBL" id="LRPN01000187">
    <property type="protein sequence ID" value="KWZ76851.1"/>
    <property type="molecule type" value="Genomic_DNA"/>
</dbReference>
<dbReference type="InterPro" id="IPR038494">
    <property type="entry name" value="IGPD_sf"/>
</dbReference>
<dbReference type="Pfam" id="PF00475">
    <property type="entry name" value="IGPD"/>
    <property type="match status" value="1"/>
</dbReference>
<keyword evidence="3 6" id="KW-0028">Amino-acid biosynthesis</keyword>
<evidence type="ECO:0000256" key="4">
    <source>
        <dbReference type="ARBA" id="ARBA00023102"/>
    </source>
</evidence>
<dbReference type="PATRIC" id="fig|1398.22.peg.3692"/>
<dbReference type="UniPathway" id="UPA00031">
    <property type="reaction ID" value="UER00011"/>
</dbReference>
<dbReference type="Proteomes" id="UP000070376">
    <property type="component" value="Unassembled WGS sequence"/>
</dbReference>
<dbReference type="GO" id="GO:0004424">
    <property type="term" value="F:imidazoleglycerol-phosphate dehydratase activity"/>
    <property type="evidence" value="ECO:0007669"/>
    <property type="project" value="UniProtKB-UniRule"/>
</dbReference>
<dbReference type="AlphaFoldDB" id="A0A133KBA2"/>
<comment type="similarity">
    <text evidence="6 7">Belongs to the imidazoleglycerol-phosphate dehydratase family.</text>
</comment>
<sequence length="198" mass="21869">MSALRKAAKSRKTNETCIEIAVNLDDPAEVKVDTGVGFFDHMLELFARHGRIGLVVKAEGDLHIDSHHTVEDTGIVLGQLVREALGDKKGITRYGSAYVPMDEALGFVALDISGRPFLHFEAEFENPKLGNFDTELVREFFQAFAFQAAVTLHARVLYGENTHHKIESLFKALGRALHQAVEVDPEIKGVNSTKGLIE</sequence>
<organism evidence="8 9">
    <name type="scientific">Heyndrickxia coagulans</name>
    <name type="common">Weizmannia coagulans</name>
    <dbReference type="NCBI Taxonomy" id="1398"/>
    <lineage>
        <taxon>Bacteria</taxon>
        <taxon>Bacillati</taxon>
        <taxon>Bacillota</taxon>
        <taxon>Bacilli</taxon>
        <taxon>Bacillales</taxon>
        <taxon>Bacillaceae</taxon>
        <taxon>Heyndrickxia</taxon>
    </lineage>
</organism>
<comment type="subcellular location">
    <subcellularLocation>
        <location evidence="6 7">Cytoplasm</location>
    </subcellularLocation>
</comment>
<evidence type="ECO:0000313" key="9">
    <source>
        <dbReference type="Proteomes" id="UP000070376"/>
    </source>
</evidence>
<dbReference type="NCBIfam" id="NF002107">
    <property type="entry name" value="PRK00951.1-2"/>
    <property type="match status" value="1"/>
</dbReference>
<comment type="catalytic activity">
    <reaction evidence="6 7">
        <text>D-erythro-1-(imidazol-4-yl)glycerol 3-phosphate = 3-(imidazol-4-yl)-2-oxopropyl phosphate + H2O</text>
        <dbReference type="Rhea" id="RHEA:11040"/>
        <dbReference type="ChEBI" id="CHEBI:15377"/>
        <dbReference type="ChEBI" id="CHEBI:57766"/>
        <dbReference type="ChEBI" id="CHEBI:58278"/>
        <dbReference type="EC" id="4.2.1.19"/>
    </reaction>
</comment>
<keyword evidence="4 6" id="KW-0368">Histidine biosynthesis</keyword>
<dbReference type="NCBIfam" id="NF002109">
    <property type="entry name" value="PRK00951.1-5"/>
    <property type="match status" value="1"/>
</dbReference>